<sequence>MTFFDVIFFIFDEIIVLKILSIFFLFSFFVVSAQQKLPFDSLKLKDAKELFADDYGNIYLYRNKDFSFTKYDSLGKQKGKLLFALPFRIQSVQNPLSIPTFSENAQELKLFDQNLNEIQKVNFREKFGQIKRVFAEDLQQIWLLDESTKRLIQYNFREEKTINAYPFDIDFETIIDFQVDQQKVYFLTSKNFTIYDFNAKKLTEIPINFGRRIVRENQNILIIGQKEVSVLENAQLNPIFKDENAQIVDKNTASYFVIKQNKLYLYPIQKTPRKNANSTE</sequence>
<keyword evidence="1" id="KW-1133">Transmembrane helix</keyword>
<feature type="transmembrane region" description="Helical" evidence="1">
    <location>
        <begin position="6"/>
        <end position="31"/>
    </location>
</feature>
<keyword evidence="3" id="KW-1185">Reference proteome</keyword>
<dbReference type="EMBL" id="JBHULG010000001">
    <property type="protein sequence ID" value="MFD2544725.1"/>
    <property type="molecule type" value="Genomic_DNA"/>
</dbReference>
<evidence type="ECO:0000313" key="3">
    <source>
        <dbReference type="Proteomes" id="UP001597394"/>
    </source>
</evidence>
<evidence type="ECO:0000313" key="2">
    <source>
        <dbReference type="EMBL" id="MFD2544725.1"/>
    </source>
</evidence>
<keyword evidence="1" id="KW-0812">Transmembrane</keyword>
<accession>A0ABW5K939</accession>
<name>A0ABW5K939_9FLAO</name>
<evidence type="ECO:0000256" key="1">
    <source>
        <dbReference type="SAM" id="Phobius"/>
    </source>
</evidence>
<protein>
    <submittedName>
        <fullName evidence="2">Uncharacterized protein</fullName>
    </submittedName>
</protein>
<gene>
    <name evidence="2" type="ORF">ACFSO8_04540</name>
</gene>
<keyword evidence="1" id="KW-0472">Membrane</keyword>
<comment type="caution">
    <text evidence="2">The sequence shown here is derived from an EMBL/GenBank/DDBJ whole genome shotgun (WGS) entry which is preliminary data.</text>
</comment>
<proteinExistence type="predicted"/>
<organism evidence="2 3">
    <name type="scientific">Kaistella montana</name>
    <dbReference type="NCBI Taxonomy" id="1849733"/>
    <lineage>
        <taxon>Bacteria</taxon>
        <taxon>Pseudomonadati</taxon>
        <taxon>Bacteroidota</taxon>
        <taxon>Flavobacteriia</taxon>
        <taxon>Flavobacteriales</taxon>
        <taxon>Weeksellaceae</taxon>
        <taxon>Chryseobacterium group</taxon>
        <taxon>Kaistella</taxon>
    </lineage>
</organism>
<reference evidence="3" key="1">
    <citation type="journal article" date="2019" name="Int. J. Syst. Evol. Microbiol.">
        <title>The Global Catalogue of Microorganisms (GCM) 10K type strain sequencing project: providing services to taxonomists for standard genome sequencing and annotation.</title>
        <authorList>
            <consortium name="The Broad Institute Genomics Platform"/>
            <consortium name="The Broad Institute Genome Sequencing Center for Infectious Disease"/>
            <person name="Wu L."/>
            <person name="Ma J."/>
        </authorList>
    </citation>
    <scope>NUCLEOTIDE SEQUENCE [LARGE SCALE GENOMIC DNA]</scope>
    <source>
        <strain evidence="3">KCTC 52204</strain>
    </source>
</reference>
<dbReference type="Proteomes" id="UP001597394">
    <property type="component" value="Unassembled WGS sequence"/>
</dbReference>
<dbReference type="RefSeq" id="WP_255928032.1">
    <property type="nucleotide sequence ID" value="NZ_JANFQP010000001.1"/>
</dbReference>